<dbReference type="RefSeq" id="WP_149522547.1">
    <property type="nucleotide sequence ID" value="NZ_VTOU01000003.1"/>
</dbReference>
<accession>A0A5D9C430</accession>
<evidence type="ECO:0000313" key="2">
    <source>
        <dbReference type="Proteomes" id="UP000322077"/>
    </source>
</evidence>
<organism evidence="1 2">
    <name type="scientific">Sphingomonas montanisoli</name>
    <dbReference type="NCBI Taxonomy" id="2606412"/>
    <lineage>
        <taxon>Bacteria</taxon>
        <taxon>Pseudomonadati</taxon>
        <taxon>Pseudomonadota</taxon>
        <taxon>Alphaproteobacteria</taxon>
        <taxon>Sphingomonadales</taxon>
        <taxon>Sphingomonadaceae</taxon>
        <taxon>Sphingomonas</taxon>
    </lineage>
</organism>
<dbReference type="Proteomes" id="UP000322077">
    <property type="component" value="Unassembled WGS sequence"/>
</dbReference>
<evidence type="ECO:0000313" key="1">
    <source>
        <dbReference type="EMBL" id="TZG25740.1"/>
    </source>
</evidence>
<name>A0A5D9C430_9SPHN</name>
<gene>
    <name evidence="1" type="ORF">FYJ91_12100</name>
</gene>
<dbReference type="AlphaFoldDB" id="A0A5D9C430"/>
<protein>
    <submittedName>
        <fullName evidence="1">Uncharacterized protein</fullName>
    </submittedName>
</protein>
<dbReference type="EMBL" id="VTOU01000003">
    <property type="protein sequence ID" value="TZG25740.1"/>
    <property type="molecule type" value="Genomic_DNA"/>
</dbReference>
<reference evidence="1 2" key="1">
    <citation type="submission" date="2019-08" db="EMBL/GenBank/DDBJ databases">
        <authorList>
            <person name="Wang G."/>
            <person name="Xu Z."/>
        </authorList>
    </citation>
    <scope>NUCLEOTIDE SEQUENCE [LARGE SCALE GENOMIC DNA]</scope>
    <source>
        <strain evidence="1 2">ZX</strain>
    </source>
</reference>
<comment type="caution">
    <text evidence="1">The sequence shown here is derived from an EMBL/GenBank/DDBJ whole genome shotgun (WGS) entry which is preliminary data.</text>
</comment>
<proteinExistence type="predicted"/>
<keyword evidence="2" id="KW-1185">Reference proteome</keyword>
<sequence length="105" mass="11509">MADSFKPTQKMAAAARRGLRLREKFGRGGTEVGVARAHQLAAQRDLDATDVKAMHSFFARHAVDKDTKTHRWNSDSDPSAGFIAWLLWGGDAGKSWADRKAKALG</sequence>